<organism evidence="4 5">
    <name type="scientific">Nanchangia anserum</name>
    <dbReference type="NCBI Taxonomy" id="2692125"/>
    <lineage>
        <taxon>Bacteria</taxon>
        <taxon>Bacillati</taxon>
        <taxon>Actinomycetota</taxon>
        <taxon>Actinomycetes</taxon>
        <taxon>Actinomycetales</taxon>
        <taxon>Actinomycetaceae</taxon>
        <taxon>Nanchangia</taxon>
    </lineage>
</organism>
<keyword evidence="2 4" id="KW-0808">Transferase</keyword>
<dbReference type="Proteomes" id="UP000627538">
    <property type="component" value="Unassembled WGS sequence"/>
</dbReference>
<name>A0A8I0KP88_9ACTO</name>
<dbReference type="GO" id="GO:1901137">
    <property type="term" value="P:carbohydrate derivative biosynthetic process"/>
    <property type="evidence" value="ECO:0007669"/>
    <property type="project" value="UniProtKB-ARBA"/>
</dbReference>
<dbReference type="GO" id="GO:0016758">
    <property type="term" value="F:hexosyltransferase activity"/>
    <property type="evidence" value="ECO:0007669"/>
    <property type="project" value="TreeGrafter"/>
</dbReference>
<evidence type="ECO:0000256" key="2">
    <source>
        <dbReference type="ARBA" id="ARBA00022679"/>
    </source>
</evidence>
<dbReference type="EMBL" id="JACRUO010000001">
    <property type="protein sequence ID" value="MBD3688640.1"/>
    <property type="molecule type" value="Genomic_DNA"/>
</dbReference>
<sequence length="360" mass="38009">MRIVEVVGSAEGGMAAHVRQVVELTRDAGNDVILAAPASFRAADSIRRIDVEIGDRPGAELVTALRRLRRVARGADVVHAHGIRSSFVAALALPRRVRLVSTWHSVPGGDGRSRVSEVMMHVVARRAAVVLTVSEALGERARGCGARRVERALVPPPSVSDGRIERARAAGIARADREILTIARLAPQKGIDLAVEASALLAASGCHHAWHICGDGPLRAETEDAIARSGAPVHLDGHCDDVASRLMRCTVFVQTSRSEGQPVAVQEALAAGCAIVATDVGGTREVLGNAGEIVATDAHALARTLSTLMGDEEGQARLRQLARSRATRLPRPADVYAQLERIYAGRPDTDAPAGAHPGQE</sequence>
<proteinExistence type="predicted"/>
<evidence type="ECO:0000259" key="3">
    <source>
        <dbReference type="Pfam" id="PF13579"/>
    </source>
</evidence>
<dbReference type="SUPFAM" id="SSF53756">
    <property type="entry name" value="UDP-Glycosyltransferase/glycogen phosphorylase"/>
    <property type="match status" value="1"/>
</dbReference>
<evidence type="ECO:0000313" key="5">
    <source>
        <dbReference type="Proteomes" id="UP000627538"/>
    </source>
</evidence>
<dbReference type="CDD" id="cd03801">
    <property type="entry name" value="GT4_PimA-like"/>
    <property type="match status" value="1"/>
</dbReference>
<accession>A0A8I0KP88</accession>
<keyword evidence="1" id="KW-0328">Glycosyltransferase</keyword>
<reference evidence="4 5" key="1">
    <citation type="submission" date="2020-08" db="EMBL/GenBank/DDBJ databases">
        <title>Winkia gen. nov., sp. nov., isolated from faeces of the Anser albifrons in China.</title>
        <authorList>
            <person name="Liu Q."/>
        </authorList>
    </citation>
    <scope>NUCLEOTIDE SEQUENCE [LARGE SCALE GENOMIC DNA]</scope>
    <source>
        <strain evidence="4 5">C62</strain>
    </source>
</reference>
<dbReference type="InterPro" id="IPR028098">
    <property type="entry name" value="Glyco_trans_4-like_N"/>
</dbReference>
<gene>
    <name evidence="4" type="ORF">H8R10_00055</name>
</gene>
<dbReference type="InterPro" id="IPR050194">
    <property type="entry name" value="Glycosyltransferase_grp1"/>
</dbReference>
<keyword evidence="5" id="KW-1185">Reference proteome</keyword>
<evidence type="ECO:0000256" key="1">
    <source>
        <dbReference type="ARBA" id="ARBA00022676"/>
    </source>
</evidence>
<evidence type="ECO:0000313" key="4">
    <source>
        <dbReference type="EMBL" id="MBD3688640.1"/>
    </source>
</evidence>
<dbReference type="RefSeq" id="WP_191070755.1">
    <property type="nucleotide sequence ID" value="NZ_CP060506.1"/>
</dbReference>
<dbReference type="PANTHER" id="PTHR45947:SF3">
    <property type="entry name" value="SULFOQUINOVOSYL TRANSFERASE SQD2"/>
    <property type="match status" value="1"/>
</dbReference>
<dbReference type="Gene3D" id="3.40.50.2000">
    <property type="entry name" value="Glycogen Phosphorylase B"/>
    <property type="match status" value="2"/>
</dbReference>
<dbReference type="AlphaFoldDB" id="A0A8I0KP88"/>
<protein>
    <submittedName>
        <fullName evidence="4">Glycosyltransferase family 4 protein</fullName>
    </submittedName>
</protein>
<feature type="domain" description="Glycosyltransferase subfamily 4-like N-terminal" evidence="3">
    <location>
        <begin position="12"/>
        <end position="156"/>
    </location>
</feature>
<dbReference type="Pfam" id="PF13579">
    <property type="entry name" value="Glyco_trans_4_4"/>
    <property type="match status" value="1"/>
</dbReference>
<comment type="caution">
    <text evidence="4">The sequence shown here is derived from an EMBL/GenBank/DDBJ whole genome shotgun (WGS) entry which is preliminary data.</text>
</comment>
<dbReference type="Pfam" id="PF13692">
    <property type="entry name" value="Glyco_trans_1_4"/>
    <property type="match status" value="1"/>
</dbReference>
<dbReference type="PANTHER" id="PTHR45947">
    <property type="entry name" value="SULFOQUINOVOSYL TRANSFERASE SQD2"/>
    <property type="match status" value="1"/>
</dbReference>